<dbReference type="GO" id="GO:0008233">
    <property type="term" value="F:peptidase activity"/>
    <property type="evidence" value="ECO:0007669"/>
    <property type="project" value="UniProtKB-KW"/>
</dbReference>
<dbReference type="Pfam" id="PF13976">
    <property type="entry name" value="gag_pre-integrs"/>
    <property type="match status" value="1"/>
</dbReference>
<reference evidence="3" key="1">
    <citation type="journal article" date="2007" name="PLoS ONE">
        <title>The first genome sequence of an elite grapevine cultivar (Pinot noir Vitis vinifera L.): coping with a highly heterozygous genome.</title>
        <authorList>
            <person name="Velasco R."/>
            <person name="Zharkikh A."/>
            <person name="Troggio M."/>
            <person name="Cartwright D.A."/>
            <person name="Cestaro A."/>
            <person name="Pruss D."/>
            <person name="Pindo M."/>
            <person name="FitzGerald L.M."/>
            <person name="Vezzulli S."/>
            <person name="Reid J."/>
            <person name="Malacarne G."/>
            <person name="Iliev D."/>
            <person name="Coppola G."/>
            <person name="Wardell B."/>
            <person name="Micheletti D."/>
            <person name="Macalma T."/>
            <person name="Facci M."/>
            <person name="Mitchell J.T."/>
            <person name="Perazzolli M."/>
            <person name="Eldredge G."/>
            <person name="Gatto P."/>
            <person name="Oyzerski R."/>
            <person name="Moretto M."/>
            <person name="Gutin N."/>
            <person name="Stefanini M."/>
            <person name="Chen Y."/>
            <person name="Segala C."/>
            <person name="Davenport C."/>
            <person name="Dematte L."/>
            <person name="Mraz A."/>
            <person name="Battilana J."/>
            <person name="Stormo K."/>
            <person name="Costa F."/>
            <person name="Tao Q."/>
            <person name="Si-Ammour A."/>
            <person name="Harkins T."/>
            <person name="Lackey A."/>
            <person name="Perbost C."/>
            <person name="Taillon B."/>
            <person name="Stella A."/>
            <person name="Solovyev V."/>
            <person name="Fawcett J.A."/>
            <person name="Sterck L."/>
            <person name="Vandepoele K."/>
            <person name="Grando S.M."/>
            <person name="Toppo S."/>
            <person name="Moser C."/>
            <person name="Lanchbury J."/>
            <person name="Bogden R."/>
            <person name="Skolnick M."/>
            <person name="Sgaramella V."/>
            <person name="Bhatnagar S.K."/>
            <person name="Fontana P."/>
            <person name="Gutin A."/>
            <person name="Van de Peer Y."/>
            <person name="Salamini F."/>
            <person name="Viola R."/>
        </authorList>
    </citation>
    <scope>NUCLEOTIDE SEQUENCE</scope>
</reference>
<dbReference type="PANTHER" id="PTHR42648:SF20">
    <property type="entry name" value="RNA-DIRECTED DNA POLYMERASE"/>
    <property type="match status" value="1"/>
</dbReference>
<feature type="domain" description="Integrase catalytic" evidence="2">
    <location>
        <begin position="375"/>
        <end position="543"/>
    </location>
</feature>
<evidence type="ECO:0000313" key="3">
    <source>
        <dbReference type="EMBL" id="CAN78262.1"/>
    </source>
</evidence>
<organism evidence="3">
    <name type="scientific">Vitis vinifera</name>
    <name type="common">Grape</name>
    <dbReference type="NCBI Taxonomy" id="29760"/>
    <lineage>
        <taxon>Eukaryota</taxon>
        <taxon>Viridiplantae</taxon>
        <taxon>Streptophyta</taxon>
        <taxon>Embryophyta</taxon>
        <taxon>Tracheophyta</taxon>
        <taxon>Spermatophyta</taxon>
        <taxon>Magnoliopsida</taxon>
        <taxon>eudicotyledons</taxon>
        <taxon>Gunneridae</taxon>
        <taxon>Pentapetalae</taxon>
        <taxon>rosids</taxon>
        <taxon>Vitales</taxon>
        <taxon>Vitaceae</taxon>
        <taxon>Viteae</taxon>
        <taxon>Vitis</taxon>
    </lineage>
</organism>
<dbReference type="ExpressionAtlas" id="A5AT18">
    <property type="expression patterns" value="baseline"/>
</dbReference>
<dbReference type="InterPro" id="IPR001584">
    <property type="entry name" value="Integrase_cat-core"/>
</dbReference>
<proteinExistence type="predicted"/>
<protein>
    <recommendedName>
        <fullName evidence="2">Integrase catalytic domain-containing protein</fullName>
    </recommendedName>
</protein>
<dbReference type="Pfam" id="PF22936">
    <property type="entry name" value="Pol_BBD"/>
    <property type="match status" value="1"/>
</dbReference>
<dbReference type="Gene3D" id="3.30.420.10">
    <property type="entry name" value="Ribonuclease H-like superfamily/Ribonuclease H"/>
    <property type="match status" value="1"/>
</dbReference>
<dbReference type="GO" id="GO:0006508">
    <property type="term" value="P:proteolysis"/>
    <property type="evidence" value="ECO:0007669"/>
    <property type="project" value="UniProtKB-KW"/>
</dbReference>
<dbReference type="InterPro" id="IPR036397">
    <property type="entry name" value="RNaseH_sf"/>
</dbReference>
<gene>
    <name evidence="3" type="ORF">VITISV_006704</name>
</gene>
<dbReference type="Pfam" id="PF00665">
    <property type="entry name" value="rve"/>
    <property type="match status" value="1"/>
</dbReference>
<dbReference type="InterPro" id="IPR025724">
    <property type="entry name" value="GAG-pre-integrase_dom"/>
</dbReference>
<dbReference type="EMBL" id="AM434497">
    <property type="protein sequence ID" value="CAN78262.1"/>
    <property type="molecule type" value="Genomic_DNA"/>
</dbReference>
<name>A5AT18_VITVI</name>
<dbReference type="Pfam" id="PF14223">
    <property type="entry name" value="Retrotran_gag_2"/>
    <property type="match status" value="1"/>
</dbReference>
<dbReference type="InterPro" id="IPR054722">
    <property type="entry name" value="PolX-like_BBD"/>
</dbReference>
<sequence>MEASLVHTRPDTSKIDPFNGTFFKRWQERVFSAIDVVNLEHILTDPKPKDGSHLLPTWETGNKQVRHAILSTLSNELFDIYCQFKVAKEIWDAMNKKYILEDAETQKYAIGNFRNFQMIEDRDVSSQIHDYHLLINDLAIEDIKLPEPFVVAQCRHKKRTKKTNSKENLAETEVITAVISSEVSMVTYMKEWVVDSGATRHICGNRSAFTSYTTVKEGEEQVFMGDSRSTPVIGKGKVLLKLTSGKVLALCDVLHVPDIRWNLVSVSLLGKAGVKILFESDKIVLTKNDAFVGKGYCNQGLFRLNVFYIIINNTSSSSAYIVDSCDTWHGRLGHVNFSYMKKMVELSLIPKLSLENHGKCESCVESKTTKKSCKSVERELDLLSLIHSDLGDLKNTMTRDGKRFYITFIDDYSRYTRVYLLRNKDEARDAFIKYKNEVENQLNKKIERLRTDRGGEYESNLFNSFCEDHRIIHETTPPYSPESNGIAERKNRTLKEMMNAMLVSSGTPLNLWGEAILSACHIQNRIPYKKTGKTPYELWKGYAPNIAYLKVWGCLAKVLLPEPKK</sequence>
<keyword evidence="1" id="KW-0645">Protease</keyword>
<dbReference type="SUPFAM" id="SSF53098">
    <property type="entry name" value="Ribonuclease H-like"/>
    <property type="match status" value="1"/>
</dbReference>
<dbReference type="GO" id="GO:0015074">
    <property type="term" value="P:DNA integration"/>
    <property type="evidence" value="ECO:0007669"/>
    <property type="project" value="InterPro"/>
</dbReference>
<accession>A5AT18</accession>
<keyword evidence="1" id="KW-0378">Hydrolase</keyword>
<dbReference type="PROSITE" id="PS50994">
    <property type="entry name" value="INTEGRASE"/>
    <property type="match status" value="1"/>
</dbReference>
<evidence type="ECO:0000256" key="1">
    <source>
        <dbReference type="ARBA" id="ARBA00022670"/>
    </source>
</evidence>
<dbReference type="InterPro" id="IPR039537">
    <property type="entry name" value="Retrotran_Ty1/copia-like"/>
</dbReference>
<dbReference type="InterPro" id="IPR012337">
    <property type="entry name" value="RNaseH-like_sf"/>
</dbReference>
<dbReference type="GO" id="GO:0003676">
    <property type="term" value="F:nucleic acid binding"/>
    <property type="evidence" value="ECO:0007669"/>
    <property type="project" value="InterPro"/>
</dbReference>
<evidence type="ECO:0000259" key="2">
    <source>
        <dbReference type="PROSITE" id="PS50994"/>
    </source>
</evidence>
<dbReference type="PANTHER" id="PTHR42648">
    <property type="entry name" value="TRANSPOSASE, PUTATIVE-RELATED"/>
    <property type="match status" value="1"/>
</dbReference>
<dbReference type="AlphaFoldDB" id="A5AT18"/>